<dbReference type="Proteomes" id="UP001501692">
    <property type="component" value="Unassembled WGS sequence"/>
</dbReference>
<proteinExistence type="predicted"/>
<accession>A0ABP9HIM9</accession>
<evidence type="ECO:0000256" key="1">
    <source>
        <dbReference type="SAM" id="MobiDB-lite"/>
    </source>
</evidence>
<dbReference type="EMBL" id="BAABJK010000007">
    <property type="protein sequence ID" value="GAA4971598.1"/>
    <property type="molecule type" value="Genomic_DNA"/>
</dbReference>
<gene>
    <name evidence="2" type="ORF">GCM10023315_22100</name>
</gene>
<keyword evidence="3" id="KW-1185">Reference proteome</keyword>
<feature type="region of interest" description="Disordered" evidence="1">
    <location>
        <begin position="37"/>
        <end position="65"/>
    </location>
</feature>
<sequence length="65" mass="6876">MLSKPAITGVPIAPVIAKRPSMRSTTTIDVIGENPREINNKGTIAPGVPKPDTLSKKAVKKNAKK</sequence>
<protein>
    <submittedName>
        <fullName evidence="2">Uncharacterized protein</fullName>
    </submittedName>
</protein>
<evidence type="ECO:0000313" key="3">
    <source>
        <dbReference type="Proteomes" id="UP001501692"/>
    </source>
</evidence>
<evidence type="ECO:0000313" key="2">
    <source>
        <dbReference type="EMBL" id="GAA4971598.1"/>
    </source>
</evidence>
<organism evidence="2 3">
    <name type="scientific">Algibacter aquimarinus</name>
    <dbReference type="NCBI Taxonomy" id="1136748"/>
    <lineage>
        <taxon>Bacteria</taxon>
        <taxon>Pseudomonadati</taxon>
        <taxon>Bacteroidota</taxon>
        <taxon>Flavobacteriia</taxon>
        <taxon>Flavobacteriales</taxon>
        <taxon>Flavobacteriaceae</taxon>
        <taxon>Algibacter</taxon>
    </lineage>
</organism>
<name>A0ABP9HIM9_9FLAO</name>
<reference evidence="3" key="1">
    <citation type="journal article" date="2019" name="Int. J. Syst. Evol. Microbiol.">
        <title>The Global Catalogue of Microorganisms (GCM) 10K type strain sequencing project: providing services to taxonomists for standard genome sequencing and annotation.</title>
        <authorList>
            <consortium name="The Broad Institute Genomics Platform"/>
            <consortium name="The Broad Institute Genome Sequencing Center for Infectious Disease"/>
            <person name="Wu L."/>
            <person name="Ma J."/>
        </authorList>
    </citation>
    <scope>NUCLEOTIDE SEQUENCE [LARGE SCALE GENOMIC DNA]</scope>
    <source>
        <strain evidence="3">JCM 18287</strain>
    </source>
</reference>
<comment type="caution">
    <text evidence="2">The sequence shown here is derived from an EMBL/GenBank/DDBJ whole genome shotgun (WGS) entry which is preliminary data.</text>
</comment>